<protein>
    <submittedName>
        <fullName evidence="3">Uncharacterized protein</fullName>
    </submittedName>
</protein>
<dbReference type="Proteomes" id="UP001445076">
    <property type="component" value="Unassembled WGS sequence"/>
</dbReference>
<accession>A0AAW0Y9E3</accession>
<feature type="non-terminal residue" evidence="3">
    <location>
        <position position="115"/>
    </location>
</feature>
<sequence length="115" mass="11976">EEDEGSESALLGVVLGVMGVVLLLAAGAIAITLRSRSRPRCSTPTETTRLPPGEASDSTGLDHPDLLEGETHAVTAAGYRKAEVTQALLSPSVRPVDEEMSLKPTSVSPTTSHLD</sequence>
<reference evidence="3 4" key="1">
    <citation type="journal article" date="2024" name="BMC Genomics">
        <title>Genome assembly of redclaw crayfish (Cherax quadricarinatus) provides insights into its immune adaptation and hypoxia tolerance.</title>
        <authorList>
            <person name="Liu Z."/>
            <person name="Zheng J."/>
            <person name="Li H."/>
            <person name="Fang K."/>
            <person name="Wang S."/>
            <person name="He J."/>
            <person name="Zhou D."/>
            <person name="Weng S."/>
            <person name="Chi M."/>
            <person name="Gu Z."/>
            <person name="He J."/>
            <person name="Li F."/>
            <person name="Wang M."/>
        </authorList>
    </citation>
    <scope>NUCLEOTIDE SEQUENCE [LARGE SCALE GENOMIC DNA]</scope>
    <source>
        <strain evidence="3">ZL_2023a</strain>
    </source>
</reference>
<evidence type="ECO:0000256" key="1">
    <source>
        <dbReference type="SAM" id="MobiDB-lite"/>
    </source>
</evidence>
<feature type="region of interest" description="Disordered" evidence="1">
    <location>
        <begin position="90"/>
        <end position="115"/>
    </location>
</feature>
<proteinExistence type="predicted"/>
<feature type="transmembrane region" description="Helical" evidence="2">
    <location>
        <begin position="12"/>
        <end position="33"/>
    </location>
</feature>
<feature type="compositionally biased region" description="Low complexity" evidence="1">
    <location>
        <begin position="35"/>
        <end position="49"/>
    </location>
</feature>
<comment type="caution">
    <text evidence="3">The sequence shown here is derived from an EMBL/GenBank/DDBJ whole genome shotgun (WGS) entry which is preliminary data.</text>
</comment>
<keyword evidence="2" id="KW-0812">Transmembrane</keyword>
<evidence type="ECO:0000256" key="2">
    <source>
        <dbReference type="SAM" id="Phobius"/>
    </source>
</evidence>
<dbReference type="AlphaFoldDB" id="A0AAW0Y9E3"/>
<feature type="compositionally biased region" description="Polar residues" evidence="1">
    <location>
        <begin position="103"/>
        <end position="115"/>
    </location>
</feature>
<name>A0AAW0Y9E3_CHEQU</name>
<gene>
    <name evidence="3" type="ORF">OTU49_006512</name>
</gene>
<organism evidence="3 4">
    <name type="scientific">Cherax quadricarinatus</name>
    <name type="common">Australian red claw crayfish</name>
    <dbReference type="NCBI Taxonomy" id="27406"/>
    <lineage>
        <taxon>Eukaryota</taxon>
        <taxon>Metazoa</taxon>
        <taxon>Ecdysozoa</taxon>
        <taxon>Arthropoda</taxon>
        <taxon>Crustacea</taxon>
        <taxon>Multicrustacea</taxon>
        <taxon>Malacostraca</taxon>
        <taxon>Eumalacostraca</taxon>
        <taxon>Eucarida</taxon>
        <taxon>Decapoda</taxon>
        <taxon>Pleocyemata</taxon>
        <taxon>Astacidea</taxon>
        <taxon>Parastacoidea</taxon>
        <taxon>Parastacidae</taxon>
        <taxon>Cherax</taxon>
    </lineage>
</organism>
<evidence type="ECO:0000313" key="3">
    <source>
        <dbReference type="EMBL" id="KAK8752617.1"/>
    </source>
</evidence>
<keyword evidence="2" id="KW-0472">Membrane</keyword>
<evidence type="ECO:0000313" key="4">
    <source>
        <dbReference type="Proteomes" id="UP001445076"/>
    </source>
</evidence>
<keyword evidence="2" id="KW-1133">Transmembrane helix</keyword>
<feature type="region of interest" description="Disordered" evidence="1">
    <location>
        <begin position="35"/>
        <end position="66"/>
    </location>
</feature>
<dbReference type="EMBL" id="JARKIK010000004">
    <property type="protein sequence ID" value="KAK8752617.1"/>
    <property type="molecule type" value="Genomic_DNA"/>
</dbReference>
<keyword evidence="4" id="KW-1185">Reference proteome</keyword>
<feature type="non-terminal residue" evidence="3">
    <location>
        <position position="1"/>
    </location>
</feature>